<keyword evidence="1" id="KW-0472">Membrane</keyword>
<keyword evidence="3" id="KW-1185">Reference proteome</keyword>
<keyword evidence="1" id="KW-0812">Transmembrane</keyword>
<dbReference type="RefSeq" id="WP_375520051.1">
    <property type="nucleotide sequence ID" value="NZ_JBHIRY010000008.1"/>
</dbReference>
<organism evidence="2 3">
    <name type="scientific">Paenibacillus medicaginis</name>
    <dbReference type="NCBI Taxonomy" id="1470560"/>
    <lineage>
        <taxon>Bacteria</taxon>
        <taxon>Bacillati</taxon>
        <taxon>Bacillota</taxon>
        <taxon>Bacilli</taxon>
        <taxon>Bacillales</taxon>
        <taxon>Paenibacillaceae</taxon>
        <taxon>Paenibacillus</taxon>
    </lineage>
</organism>
<feature type="transmembrane region" description="Helical" evidence="1">
    <location>
        <begin position="20"/>
        <end position="39"/>
    </location>
</feature>
<proteinExistence type="predicted"/>
<evidence type="ECO:0000313" key="2">
    <source>
        <dbReference type="EMBL" id="MFB5760905.1"/>
    </source>
</evidence>
<sequence>MMNKLMVLLKASFLQLRIYLLCITGIVALNVIASVIVYLSLGGEHEDDVSVANLFTIFLIFVASVLPVSFFKRIINLGASRKEYYVGVLIIYTIWSAVFSLFNILWLQIEIGIIQKYEHTLNILEIFHWDQFGLVGMFVYQFGAYMMLMSLLNLLFSGLRHFVGWIIWALLIAAIPIGTSLPSLRPKVAEGFLTLLFNDSLLQGFGLTFLFSCIFLAGGWLFTRRRTI</sequence>
<feature type="transmembrane region" description="Helical" evidence="1">
    <location>
        <begin position="201"/>
        <end position="222"/>
    </location>
</feature>
<dbReference type="EMBL" id="JBHIRY010000008">
    <property type="protein sequence ID" value="MFB5760905.1"/>
    <property type="molecule type" value="Genomic_DNA"/>
</dbReference>
<keyword evidence="1" id="KW-1133">Transmembrane helix</keyword>
<accession>A0ABV5C065</accession>
<dbReference type="Proteomes" id="UP001580430">
    <property type="component" value="Unassembled WGS sequence"/>
</dbReference>
<feature type="transmembrane region" description="Helical" evidence="1">
    <location>
        <begin position="129"/>
        <end position="155"/>
    </location>
</feature>
<protein>
    <recommendedName>
        <fullName evidence="4">ABC transporter permease</fullName>
    </recommendedName>
</protein>
<feature type="transmembrane region" description="Helical" evidence="1">
    <location>
        <begin position="51"/>
        <end position="72"/>
    </location>
</feature>
<reference evidence="2 3" key="1">
    <citation type="submission" date="2024-09" db="EMBL/GenBank/DDBJ databases">
        <title>Paenibacillus zeirhizospherea sp. nov., isolated from surface of the maize (Zea mays) roots in a horticulture field, Hungary.</title>
        <authorList>
            <person name="Marton D."/>
            <person name="Farkas M."/>
            <person name="Bedics A."/>
            <person name="Toth E."/>
            <person name="Tancsics A."/>
            <person name="Boka K."/>
            <person name="Marati G."/>
            <person name="Kriszt B."/>
            <person name="Cserhati M."/>
        </authorList>
    </citation>
    <scope>NUCLEOTIDE SEQUENCE [LARGE SCALE GENOMIC DNA]</scope>
    <source>
        <strain evidence="2 3">JCM 18446</strain>
    </source>
</reference>
<gene>
    <name evidence="2" type="ORF">ACE5LO_10925</name>
</gene>
<evidence type="ECO:0008006" key="4">
    <source>
        <dbReference type="Google" id="ProtNLM"/>
    </source>
</evidence>
<feature type="transmembrane region" description="Helical" evidence="1">
    <location>
        <begin position="162"/>
        <end position="181"/>
    </location>
</feature>
<name>A0ABV5C065_9BACL</name>
<comment type="caution">
    <text evidence="2">The sequence shown here is derived from an EMBL/GenBank/DDBJ whole genome shotgun (WGS) entry which is preliminary data.</text>
</comment>
<evidence type="ECO:0000256" key="1">
    <source>
        <dbReference type="SAM" id="Phobius"/>
    </source>
</evidence>
<evidence type="ECO:0000313" key="3">
    <source>
        <dbReference type="Proteomes" id="UP001580430"/>
    </source>
</evidence>
<feature type="transmembrane region" description="Helical" evidence="1">
    <location>
        <begin position="84"/>
        <end position="109"/>
    </location>
</feature>